<organism evidence="1 2">
    <name type="scientific">Neophaeococcomyces mojaviensis</name>
    <dbReference type="NCBI Taxonomy" id="3383035"/>
    <lineage>
        <taxon>Eukaryota</taxon>
        <taxon>Fungi</taxon>
        <taxon>Dikarya</taxon>
        <taxon>Ascomycota</taxon>
        <taxon>Pezizomycotina</taxon>
        <taxon>Eurotiomycetes</taxon>
        <taxon>Chaetothyriomycetidae</taxon>
        <taxon>Chaetothyriales</taxon>
        <taxon>Chaetothyriales incertae sedis</taxon>
        <taxon>Neophaeococcomyces</taxon>
    </lineage>
</organism>
<reference evidence="1" key="1">
    <citation type="submission" date="2022-10" db="EMBL/GenBank/DDBJ databases">
        <title>Culturing micro-colonial fungi from biological soil crusts in the Mojave desert and describing Neophaeococcomyces mojavensis, and introducing the new genera and species Taxawa tesnikishii.</title>
        <authorList>
            <person name="Kurbessoian T."/>
            <person name="Stajich J.E."/>
        </authorList>
    </citation>
    <scope>NUCLEOTIDE SEQUENCE</scope>
    <source>
        <strain evidence="1">JES_112</strain>
    </source>
</reference>
<proteinExistence type="predicted"/>
<name>A0ACC3ACY3_9EURO</name>
<keyword evidence="2" id="KW-1185">Reference proteome</keyword>
<accession>A0ACC3ACY3</accession>
<evidence type="ECO:0000313" key="1">
    <source>
        <dbReference type="EMBL" id="KAJ9659858.1"/>
    </source>
</evidence>
<comment type="caution">
    <text evidence="1">The sequence shown here is derived from an EMBL/GenBank/DDBJ whole genome shotgun (WGS) entry which is preliminary data.</text>
</comment>
<evidence type="ECO:0000313" key="2">
    <source>
        <dbReference type="Proteomes" id="UP001172386"/>
    </source>
</evidence>
<dbReference type="Proteomes" id="UP001172386">
    <property type="component" value="Unassembled WGS sequence"/>
</dbReference>
<sequence>MSYTQANGAGLPQTLADRLRQRLQHRMSPLEWPNSIVSLGGSGLELNTDRDLSLVPYSDYMDAETDFIGPLDDYTEMLKHLPPRTPTSPMFRKEFVSPDQHRPLGYEHQYSRMKSYRKPRSGKGAVSFRRDSACILSTQHKTSFKSIKTGSSNRTRDPIVVYAAERYTILSRYQARRNYLAKMQNAGKSTSLASHTHDSGNEIIITPETCPLCRMGAPLSISTSSSQCPFVDECPVIPVLSSSGEYYQSSSVEDDTYIDLCDHPSREHCDPRTSEHKHNNLGNKSDLCDDYGYPYLFSNAEGRCCPLCGRGLKAFTPFGGVNHLVIANSTGDTVYHYQCIAMGWMSDKELAAPDMFKVLHRKIEMWGAYVSGIEAANEVSSVDDDSGMSTCTEDDGSCMDFRQLKV</sequence>
<gene>
    <name evidence="1" type="ORF">H2198_002927</name>
</gene>
<dbReference type="EMBL" id="JAPDRQ010000036">
    <property type="protein sequence ID" value="KAJ9659858.1"/>
    <property type="molecule type" value="Genomic_DNA"/>
</dbReference>
<protein>
    <submittedName>
        <fullName evidence="1">Uncharacterized protein</fullName>
    </submittedName>
</protein>